<dbReference type="EnsemblMetazoa" id="tetur05g03370.1">
    <property type="protein sequence ID" value="tetur05g03370.1"/>
    <property type="gene ID" value="tetur05g03370"/>
</dbReference>
<protein>
    <recommendedName>
        <fullName evidence="3">CR-type domain-containing protein</fullName>
    </recommendedName>
</protein>
<dbReference type="OrthoDB" id="3355217at2759"/>
<dbReference type="HOGENOM" id="CLU_044550_0_0_1"/>
<dbReference type="AlphaFoldDB" id="T1K4P8"/>
<evidence type="ECO:0000313" key="2">
    <source>
        <dbReference type="Proteomes" id="UP000015104"/>
    </source>
</evidence>
<name>T1K4P8_TETUR</name>
<evidence type="ECO:0000313" key="1">
    <source>
        <dbReference type="EnsemblMetazoa" id="tetur05g03370.1"/>
    </source>
</evidence>
<dbReference type="InterPro" id="IPR052789">
    <property type="entry name" value="SSUH2_homolog"/>
</dbReference>
<organism evidence="1 2">
    <name type="scientific">Tetranychus urticae</name>
    <name type="common">Two-spotted spider mite</name>
    <dbReference type="NCBI Taxonomy" id="32264"/>
    <lineage>
        <taxon>Eukaryota</taxon>
        <taxon>Metazoa</taxon>
        <taxon>Ecdysozoa</taxon>
        <taxon>Arthropoda</taxon>
        <taxon>Chelicerata</taxon>
        <taxon>Arachnida</taxon>
        <taxon>Acari</taxon>
        <taxon>Acariformes</taxon>
        <taxon>Trombidiformes</taxon>
        <taxon>Prostigmata</taxon>
        <taxon>Eleutherengona</taxon>
        <taxon>Raphignathae</taxon>
        <taxon>Tetranychoidea</taxon>
        <taxon>Tetranychidae</taxon>
        <taxon>Tetranychus</taxon>
    </lineage>
</organism>
<evidence type="ECO:0008006" key="3">
    <source>
        <dbReference type="Google" id="ProtNLM"/>
    </source>
</evidence>
<sequence length="282" mass="31762">MENILGYCQPGNFDKKVDLPPPPYDAAITQNTEPLELPLSGNLELSENDVYEALLNHVSKFICYGKGVVKEMIIIKMEQFYAYRHSLETFTENRQVCWSYEPYAGGHIDGPLMKQCYDPWEITVDPLRQFDRHNVKLIMPHTEMLQACPDCGGAGRIECAFCHGKGKMTCNTCNGSGYTFGFSGEDRQMCVHCFSGTVTCAHCKGKGIHGCSICSEAGEIKCYVQLIVHWNNYTDSSLIEHSSDIPKDILKKATGELVYDEINDRQSDIYSEIRKIRVSLIS</sequence>
<proteinExistence type="predicted"/>
<accession>T1K4P8</accession>
<dbReference type="PANTHER" id="PTHR48465">
    <property type="entry name" value="PROTEIN SSUH2 HOMOLOG"/>
    <property type="match status" value="1"/>
</dbReference>
<dbReference type="EMBL" id="CAEY01001579">
    <property type="status" value="NOT_ANNOTATED_CDS"/>
    <property type="molecule type" value="Genomic_DNA"/>
</dbReference>
<dbReference type="PANTHER" id="PTHR48465:SF1">
    <property type="entry name" value="PROTEIN SSUH2 HOMOLOG"/>
    <property type="match status" value="1"/>
</dbReference>
<keyword evidence="2" id="KW-1185">Reference proteome</keyword>
<reference evidence="2" key="1">
    <citation type="submission" date="2011-08" db="EMBL/GenBank/DDBJ databases">
        <authorList>
            <person name="Rombauts S."/>
        </authorList>
    </citation>
    <scope>NUCLEOTIDE SEQUENCE</scope>
    <source>
        <strain evidence="2">London</strain>
    </source>
</reference>
<dbReference type="eggNOG" id="KOG2813">
    <property type="taxonomic scope" value="Eukaryota"/>
</dbReference>
<gene>
    <name evidence="1" type="primary">107360872</name>
</gene>
<reference evidence="1" key="2">
    <citation type="submission" date="2015-06" db="UniProtKB">
        <authorList>
            <consortium name="EnsemblMetazoa"/>
        </authorList>
    </citation>
    <scope>IDENTIFICATION</scope>
</reference>
<dbReference type="Proteomes" id="UP000015104">
    <property type="component" value="Unassembled WGS sequence"/>
</dbReference>